<gene>
    <name evidence="3" type="ORF">K490DRAFT_65113</name>
</gene>
<protein>
    <recommendedName>
        <fullName evidence="2">Prolyl 4-hydroxylase alpha subunit Fe(2+) 2OG dioxygenase domain-containing protein</fullName>
    </recommendedName>
</protein>
<evidence type="ECO:0000313" key="4">
    <source>
        <dbReference type="Proteomes" id="UP000799776"/>
    </source>
</evidence>
<feature type="domain" description="Prolyl 4-hydroxylase alpha subunit Fe(2+) 2OG dioxygenase" evidence="2">
    <location>
        <begin position="150"/>
        <end position="234"/>
    </location>
</feature>
<evidence type="ECO:0000313" key="3">
    <source>
        <dbReference type="EMBL" id="KAF2087833.1"/>
    </source>
</evidence>
<dbReference type="InterPro" id="IPR044862">
    <property type="entry name" value="Pro_4_hyd_alph_FE2OG_OXY"/>
</dbReference>
<feature type="region of interest" description="Disordered" evidence="1">
    <location>
        <begin position="1"/>
        <end position="21"/>
    </location>
</feature>
<keyword evidence="4" id="KW-1185">Reference proteome</keyword>
<dbReference type="AlphaFoldDB" id="A0A9P4HXS4"/>
<dbReference type="Gene3D" id="2.60.120.620">
    <property type="entry name" value="q2cbj1_9rhob like domain"/>
    <property type="match status" value="1"/>
</dbReference>
<evidence type="ECO:0000256" key="1">
    <source>
        <dbReference type="SAM" id="MobiDB-lite"/>
    </source>
</evidence>
<dbReference type="PANTHER" id="PTHR33099">
    <property type="entry name" value="FE2OG DIOXYGENASE DOMAIN-CONTAINING PROTEIN"/>
    <property type="match status" value="1"/>
</dbReference>
<proteinExistence type="predicted"/>
<dbReference type="OrthoDB" id="27483at2759"/>
<feature type="region of interest" description="Disordered" evidence="1">
    <location>
        <begin position="971"/>
        <end position="999"/>
    </location>
</feature>
<dbReference type="Proteomes" id="UP000799776">
    <property type="component" value="Unassembled WGS sequence"/>
</dbReference>
<evidence type="ECO:0000259" key="2">
    <source>
        <dbReference type="Pfam" id="PF13640"/>
    </source>
</evidence>
<organism evidence="3 4">
    <name type="scientific">Saccharata proteae CBS 121410</name>
    <dbReference type="NCBI Taxonomy" id="1314787"/>
    <lineage>
        <taxon>Eukaryota</taxon>
        <taxon>Fungi</taxon>
        <taxon>Dikarya</taxon>
        <taxon>Ascomycota</taxon>
        <taxon>Pezizomycotina</taxon>
        <taxon>Dothideomycetes</taxon>
        <taxon>Dothideomycetes incertae sedis</taxon>
        <taxon>Botryosphaeriales</taxon>
        <taxon>Saccharataceae</taxon>
        <taxon>Saccharata</taxon>
    </lineage>
</organism>
<comment type="caution">
    <text evidence="3">The sequence shown here is derived from an EMBL/GenBank/DDBJ whole genome shotgun (WGS) entry which is preliminary data.</text>
</comment>
<name>A0A9P4HXS4_9PEZI</name>
<dbReference type="PANTHER" id="PTHR33099:SF7">
    <property type="entry name" value="MYND-TYPE DOMAIN-CONTAINING PROTEIN"/>
    <property type="match status" value="1"/>
</dbReference>
<dbReference type="EMBL" id="ML978718">
    <property type="protein sequence ID" value="KAF2087833.1"/>
    <property type="molecule type" value="Genomic_DNA"/>
</dbReference>
<reference evidence="3" key="1">
    <citation type="journal article" date="2020" name="Stud. Mycol.">
        <title>101 Dothideomycetes genomes: a test case for predicting lifestyles and emergence of pathogens.</title>
        <authorList>
            <person name="Haridas S."/>
            <person name="Albert R."/>
            <person name="Binder M."/>
            <person name="Bloem J."/>
            <person name="Labutti K."/>
            <person name="Salamov A."/>
            <person name="Andreopoulos B."/>
            <person name="Baker S."/>
            <person name="Barry K."/>
            <person name="Bills G."/>
            <person name="Bluhm B."/>
            <person name="Cannon C."/>
            <person name="Castanera R."/>
            <person name="Culley D."/>
            <person name="Daum C."/>
            <person name="Ezra D."/>
            <person name="Gonzalez J."/>
            <person name="Henrissat B."/>
            <person name="Kuo A."/>
            <person name="Liang C."/>
            <person name="Lipzen A."/>
            <person name="Lutzoni F."/>
            <person name="Magnuson J."/>
            <person name="Mondo S."/>
            <person name="Nolan M."/>
            <person name="Ohm R."/>
            <person name="Pangilinan J."/>
            <person name="Park H.-J."/>
            <person name="Ramirez L."/>
            <person name="Alfaro M."/>
            <person name="Sun H."/>
            <person name="Tritt A."/>
            <person name="Yoshinaga Y."/>
            <person name="Zwiers L.-H."/>
            <person name="Turgeon B."/>
            <person name="Goodwin S."/>
            <person name="Spatafora J."/>
            <person name="Crous P."/>
            <person name="Grigoriev I."/>
        </authorList>
    </citation>
    <scope>NUCLEOTIDE SEQUENCE</scope>
    <source>
        <strain evidence="3">CBS 121410</strain>
    </source>
</reference>
<accession>A0A9P4HXS4</accession>
<dbReference type="Pfam" id="PF13640">
    <property type="entry name" value="2OG-FeII_Oxy_3"/>
    <property type="match status" value="1"/>
</dbReference>
<sequence>MSAANGDAQAVGLGRGSASDAVRTSKDEGACDVVEELNALQFAGSFASFGQIADFVDPQIHVNGVGNLPLPLNDGAAQALVGVCHDAPFGRGSETLVDKSVRKTWELNHDDFSIQNRHWQFLLDQIVARAVRELGLPIEPRYVEAELYKMLLYGKGAMFKPHKDSEKCPGMFGTLVICLPSPHKGGAVKLNHCGQEKMFQTSGFPQSYACWYSDVTHEVTEVTSGYRWVLTYNLKKTVPAADQSASTLRQNYRNLRAAMNQVKLPDNIGLIPLEHQHTDASLSFDSLRGKDLVKARALKEVCEQTGFSVYLANVEKRIDGEAELEDDDWREYDDDGYPREVWGGSHAMSDVADLREALELTTVIDLDNNRVGANVMVGDYEVPGCSLVTDYNHRYGSNVEVDRYFLGGAPFKDRKPDAEDFAGITGNEGAPLTHTYRNTVLVIMPRDHSMEFLLDPFATNRGYFSCRLRGGESFTFDQLLAVLHQRSRADTGDPSRQKDFLTACKFGMEHTAMFYDRRFSSAAILNNMLSASMMVGDAALFEQAVRLVGANVPFDMFPSGVAVLPAASLHLLRRGLEMAVFQIKPMQLRLYAISYINYRVRRHPTGAGQDDLIAWVASMTEETLSAQYQVTERDGKALVQVLPQLTGGIDVYLAQVKSIIRQNMSKTAFGTGFLLELRRAADANRIPQDASKALSRELLGPFLASLSLRADDQPQAQEPRYNSWGPMLFDAAPRPRPAPVTGELLWELFSMVLAHDDANLTRTLLWKVGVEMQQMDGAQVRETILPCLERLPATLAQHAWPNPPGFEKLYKTAIRAYQQRHVGFAGAAPDWSRAPAGCGCKNCQSLDRFLVHPDEKERRFLRLSNAARAHMQQQLAGHDVLLATDPGARALVVTKFEPRGEVGMGDWSGRYLGAVEVLRDLFASIPEPERLLGEDWELYSAEGMRAFLSGPLPPGVVPRVGGQLARPNGAAAERSLQEPGAGERPAAKRGRVDGVGFVG</sequence>